<dbReference type="InterPro" id="IPR001610">
    <property type="entry name" value="PAC"/>
</dbReference>
<dbReference type="InterPro" id="IPR036890">
    <property type="entry name" value="HATPase_C_sf"/>
</dbReference>
<dbReference type="EC" id="2.7.13.3" evidence="2"/>
<keyword evidence="13" id="KW-1185">Reference proteome</keyword>
<evidence type="ECO:0000256" key="7">
    <source>
        <dbReference type="ARBA" id="ARBA00022840"/>
    </source>
</evidence>
<evidence type="ECO:0000256" key="8">
    <source>
        <dbReference type="ARBA" id="ARBA00023026"/>
    </source>
</evidence>
<feature type="domain" description="PAC" evidence="11">
    <location>
        <begin position="303"/>
        <end position="357"/>
    </location>
</feature>
<accession>A0A1N6Q8P1</accession>
<dbReference type="Proteomes" id="UP000186400">
    <property type="component" value="Unassembled WGS sequence"/>
</dbReference>
<feature type="domain" description="PAS" evidence="10">
    <location>
        <begin position="6"/>
        <end position="76"/>
    </location>
</feature>
<dbReference type="PROSITE" id="PS50109">
    <property type="entry name" value="HIS_KIN"/>
    <property type="match status" value="1"/>
</dbReference>
<dbReference type="CDD" id="cd00130">
    <property type="entry name" value="PAS"/>
    <property type="match status" value="3"/>
</dbReference>
<dbReference type="PANTHER" id="PTHR41523:SF8">
    <property type="entry name" value="ETHYLENE RESPONSE SENSOR PROTEIN"/>
    <property type="match status" value="1"/>
</dbReference>
<dbReference type="GO" id="GO:0004673">
    <property type="term" value="F:protein histidine kinase activity"/>
    <property type="evidence" value="ECO:0007669"/>
    <property type="project" value="UniProtKB-EC"/>
</dbReference>
<dbReference type="Pfam" id="PF07568">
    <property type="entry name" value="HisKA_2"/>
    <property type="match status" value="1"/>
</dbReference>
<dbReference type="Gene3D" id="3.30.565.10">
    <property type="entry name" value="Histidine kinase-like ATPase, C-terminal domain"/>
    <property type="match status" value="1"/>
</dbReference>
<keyword evidence="4" id="KW-0808">Transferase</keyword>
<dbReference type="PROSITE" id="PS50112">
    <property type="entry name" value="PAS"/>
    <property type="match status" value="2"/>
</dbReference>
<feature type="domain" description="PAC" evidence="11">
    <location>
        <begin position="182"/>
        <end position="235"/>
    </location>
</feature>
<evidence type="ECO:0000256" key="4">
    <source>
        <dbReference type="ARBA" id="ARBA00022679"/>
    </source>
</evidence>
<dbReference type="SMART" id="SM00091">
    <property type="entry name" value="PAS"/>
    <property type="match status" value="3"/>
</dbReference>
<sequence length="573" mass="64382">MEPFNNPAFFYQLFQGISEAAAVLDGQDRIITVNRRFESFYGYHRDAITGRYINDLIVPDAQAREAEAYSRIVLSGTPLSVNAIRRHADGTPLEVSISAQPIFLEGKQEALFVMYRDITDQVILLDSIDIHIWYLARPDTYGAVNDAHARFLGRSKGEIQHQPIEQPLFREGNREVFSSGTETTEERWAERADGARRLLKITKKPRFDREGRIKYVVCTARDTTEERDQENSLRLLSSMVERSADPMVRTDVNHRITYMNPAAETHFGWTTREVAGKSPAIFNAEEQAEAIQQEILETIKSGQTYQGRLRNRRKDGSTFMAHIKISPITDRQGEIIGFVDIQRDISADQEELETRDLLLKEVQHRVKNNLATVVSLLSLQATQQDDSSVTGALEDARRRIEAVLTVYESLHQNPSTETVHLPSYLEQIIQKLKESFASPLSFCFRWDEQDVIVDSSTAIALGMIVNELLTNAVKHAFPRQNQNNHTGAVEVSLETPPPGTRHLLRVSNNGDPLPDHLEPGGPGCGLGLTLVHSLAQKVRGVLSIHREEETSFSVAFPAQPPGTSQAPLRQGRS</sequence>
<dbReference type="NCBIfam" id="TIGR00229">
    <property type="entry name" value="sensory_box"/>
    <property type="match status" value="3"/>
</dbReference>
<dbReference type="InterPro" id="IPR011495">
    <property type="entry name" value="Sig_transdc_His_kin_sub2_dim/P"/>
</dbReference>
<dbReference type="InterPro" id="IPR013656">
    <property type="entry name" value="PAS_4"/>
</dbReference>
<dbReference type="SMART" id="SM00387">
    <property type="entry name" value="HATPase_c"/>
    <property type="match status" value="1"/>
</dbReference>
<dbReference type="InterPro" id="IPR013767">
    <property type="entry name" value="PAS_fold"/>
</dbReference>
<evidence type="ECO:0000259" key="10">
    <source>
        <dbReference type="PROSITE" id="PS50112"/>
    </source>
</evidence>
<gene>
    <name evidence="12" type="ORF">SAMN05920897_10457</name>
</gene>
<evidence type="ECO:0000256" key="1">
    <source>
        <dbReference type="ARBA" id="ARBA00000085"/>
    </source>
</evidence>
<keyword evidence="7" id="KW-0067">ATP-binding</keyword>
<dbReference type="Pfam" id="PF02518">
    <property type="entry name" value="HATPase_c"/>
    <property type="match status" value="1"/>
</dbReference>
<dbReference type="EMBL" id="FTMS01000004">
    <property type="protein sequence ID" value="SIQ12875.1"/>
    <property type="molecule type" value="Genomic_DNA"/>
</dbReference>
<dbReference type="InterPro" id="IPR000014">
    <property type="entry name" value="PAS"/>
</dbReference>
<reference evidence="12 13" key="1">
    <citation type="submission" date="2017-01" db="EMBL/GenBank/DDBJ databases">
        <authorList>
            <person name="Mah S.A."/>
            <person name="Swanson W.J."/>
            <person name="Moy G.W."/>
            <person name="Vacquier V.D."/>
        </authorList>
    </citation>
    <scope>NUCLEOTIDE SEQUENCE [LARGE SCALE GENOMIC DNA]</scope>
    <source>
        <strain evidence="12 13">ASpG1</strain>
    </source>
</reference>
<keyword evidence="3" id="KW-0597">Phosphoprotein</keyword>
<evidence type="ECO:0000259" key="11">
    <source>
        <dbReference type="PROSITE" id="PS50113"/>
    </source>
</evidence>
<evidence type="ECO:0000313" key="12">
    <source>
        <dbReference type="EMBL" id="SIQ12875.1"/>
    </source>
</evidence>
<dbReference type="InterPro" id="IPR000700">
    <property type="entry name" value="PAS-assoc_C"/>
</dbReference>
<dbReference type="PANTHER" id="PTHR41523">
    <property type="entry name" value="TWO-COMPONENT SYSTEM SENSOR PROTEIN"/>
    <property type="match status" value="1"/>
</dbReference>
<feature type="domain" description="PAS" evidence="10">
    <location>
        <begin position="232"/>
        <end position="302"/>
    </location>
</feature>
<dbReference type="SUPFAM" id="SSF55874">
    <property type="entry name" value="ATPase domain of HSP90 chaperone/DNA topoisomerase II/histidine kinase"/>
    <property type="match status" value="1"/>
</dbReference>
<dbReference type="RefSeq" id="WP_076488024.1">
    <property type="nucleotide sequence ID" value="NZ_FTMS01000004.1"/>
</dbReference>
<dbReference type="InterPro" id="IPR003594">
    <property type="entry name" value="HATPase_dom"/>
</dbReference>
<evidence type="ECO:0000259" key="9">
    <source>
        <dbReference type="PROSITE" id="PS50109"/>
    </source>
</evidence>
<dbReference type="GO" id="GO:0006355">
    <property type="term" value="P:regulation of DNA-templated transcription"/>
    <property type="evidence" value="ECO:0007669"/>
    <property type="project" value="InterPro"/>
</dbReference>
<comment type="catalytic activity">
    <reaction evidence="1">
        <text>ATP + protein L-histidine = ADP + protein N-phospho-L-histidine.</text>
        <dbReference type="EC" id="2.7.13.3"/>
    </reaction>
</comment>
<dbReference type="Pfam" id="PF08448">
    <property type="entry name" value="PAS_4"/>
    <property type="match status" value="1"/>
</dbReference>
<dbReference type="SUPFAM" id="SSF55785">
    <property type="entry name" value="PYP-like sensor domain (PAS domain)"/>
    <property type="match status" value="3"/>
</dbReference>
<evidence type="ECO:0000256" key="2">
    <source>
        <dbReference type="ARBA" id="ARBA00012438"/>
    </source>
</evidence>
<dbReference type="Gene3D" id="3.30.450.20">
    <property type="entry name" value="PAS domain"/>
    <property type="match status" value="3"/>
</dbReference>
<dbReference type="GO" id="GO:0005524">
    <property type="term" value="F:ATP binding"/>
    <property type="evidence" value="ECO:0007669"/>
    <property type="project" value="UniProtKB-KW"/>
</dbReference>
<dbReference type="AlphaFoldDB" id="A0A1N6Q8P1"/>
<dbReference type="Pfam" id="PF13426">
    <property type="entry name" value="PAS_9"/>
    <property type="match status" value="1"/>
</dbReference>
<keyword evidence="6" id="KW-0418">Kinase</keyword>
<dbReference type="Pfam" id="PF00989">
    <property type="entry name" value="PAS"/>
    <property type="match status" value="1"/>
</dbReference>
<dbReference type="PROSITE" id="PS50113">
    <property type="entry name" value="PAC"/>
    <property type="match status" value="2"/>
</dbReference>
<organism evidence="12 13">
    <name type="scientific">Alkalispirochaeta americana</name>
    <dbReference type="NCBI Taxonomy" id="159291"/>
    <lineage>
        <taxon>Bacteria</taxon>
        <taxon>Pseudomonadati</taxon>
        <taxon>Spirochaetota</taxon>
        <taxon>Spirochaetia</taxon>
        <taxon>Spirochaetales</taxon>
        <taxon>Spirochaetaceae</taxon>
        <taxon>Alkalispirochaeta</taxon>
    </lineage>
</organism>
<evidence type="ECO:0000256" key="6">
    <source>
        <dbReference type="ARBA" id="ARBA00022777"/>
    </source>
</evidence>
<evidence type="ECO:0000313" key="13">
    <source>
        <dbReference type="Proteomes" id="UP000186400"/>
    </source>
</evidence>
<keyword evidence="8" id="KW-0843">Virulence</keyword>
<evidence type="ECO:0000256" key="3">
    <source>
        <dbReference type="ARBA" id="ARBA00022553"/>
    </source>
</evidence>
<proteinExistence type="predicted"/>
<feature type="domain" description="Histidine kinase" evidence="9">
    <location>
        <begin position="361"/>
        <end position="560"/>
    </location>
</feature>
<evidence type="ECO:0000256" key="5">
    <source>
        <dbReference type="ARBA" id="ARBA00022741"/>
    </source>
</evidence>
<dbReference type="OrthoDB" id="9767435at2"/>
<dbReference type="InterPro" id="IPR005467">
    <property type="entry name" value="His_kinase_dom"/>
</dbReference>
<protein>
    <recommendedName>
        <fullName evidence="2">histidine kinase</fullName>
        <ecNumber evidence="2">2.7.13.3</ecNumber>
    </recommendedName>
</protein>
<dbReference type="SMART" id="SM00086">
    <property type="entry name" value="PAC"/>
    <property type="match status" value="3"/>
</dbReference>
<dbReference type="STRING" id="159291.SAMN05920897_10457"/>
<dbReference type="InterPro" id="IPR035965">
    <property type="entry name" value="PAS-like_dom_sf"/>
</dbReference>
<name>A0A1N6Q8P1_9SPIO</name>
<keyword evidence="5" id="KW-0547">Nucleotide-binding</keyword>